<gene>
    <name evidence="2" type="ORF">SAMN05428998_12418</name>
</gene>
<dbReference type="InterPro" id="IPR013217">
    <property type="entry name" value="Methyltransf_12"/>
</dbReference>
<evidence type="ECO:0000313" key="2">
    <source>
        <dbReference type="EMBL" id="SMF62456.1"/>
    </source>
</evidence>
<organism evidence="2 3">
    <name type="scientific">Tistlia consotensis USBA 355</name>
    <dbReference type="NCBI Taxonomy" id="560819"/>
    <lineage>
        <taxon>Bacteria</taxon>
        <taxon>Pseudomonadati</taxon>
        <taxon>Pseudomonadota</taxon>
        <taxon>Alphaproteobacteria</taxon>
        <taxon>Rhodospirillales</taxon>
        <taxon>Rhodovibrionaceae</taxon>
        <taxon>Tistlia</taxon>
    </lineage>
</organism>
<dbReference type="PANTHER" id="PTHR43861">
    <property type="entry name" value="TRANS-ACONITATE 2-METHYLTRANSFERASE-RELATED"/>
    <property type="match status" value="1"/>
</dbReference>
<feature type="domain" description="Methyltransferase type 12" evidence="1">
    <location>
        <begin position="50"/>
        <end position="145"/>
    </location>
</feature>
<dbReference type="SUPFAM" id="SSF53335">
    <property type="entry name" value="S-adenosyl-L-methionine-dependent methyltransferases"/>
    <property type="match status" value="1"/>
</dbReference>
<evidence type="ECO:0000313" key="3">
    <source>
        <dbReference type="Proteomes" id="UP000192917"/>
    </source>
</evidence>
<dbReference type="Proteomes" id="UP000192917">
    <property type="component" value="Unassembled WGS sequence"/>
</dbReference>
<dbReference type="InterPro" id="IPR029063">
    <property type="entry name" value="SAM-dependent_MTases_sf"/>
</dbReference>
<keyword evidence="2" id="KW-0808">Transferase</keyword>
<keyword evidence="2" id="KW-0489">Methyltransferase</keyword>
<dbReference type="AlphaFoldDB" id="A0A1Y6CL95"/>
<dbReference type="EMBL" id="FWZX01000024">
    <property type="protein sequence ID" value="SMF62456.1"/>
    <property type="molecule type" value="Genomic_DNA"/>
</dbReference>
<dbReference type="CDD" id="cd02440">
    <property type="entry name" value="AdoMet_MTases"/>
    <property type="match status" value="1"/>
</dbReference>
<dbReference type="RefSeq" id="WP_085125075.1">
    <property type="nucleotide sequence ID" value="NZ_FWZX01000024.1"/>
</dbReference>
<dbReference type="Gene3D" id="3.40.50.150">
    <property type="entry name" value="Vaccinia Virus protein VP39"/>
    <property type="match status" value="1"/>
</dbReference>
<dbReference type="GO" id="GO:0032259">
    <property type="term" value="P:methylation"/>
    <property type="evidence" value="ECO:0007669"/>
    <property type="project" value="UniProtKB-KW"/>
</dbReference>
<protein>
    <submittedName>
        <fullName evidence="2">Methyltransferase domain-containing protein</fullName>
    </submittedName>
</protein>
<dbReference type="Pfam" id="PF08242">
    <property type="entry name" value="Methyltransf_12"/>
    <property type="match status" value="1"/>
</dbReference>
<proteinExistence type="predicted"/>
<reference evidence="2 3" key="1">
    <citation type="submission" date="2017-04" db="EMBL/GenBank/DDBJ databases">
        <authorList>
            <person name="Afonso C.L."/>
            <person name="Miller P.J."/>
            <person name="Scott M.A."/>
            <person name="Spackman E."/>
            <person name="Goraichik I."/>
            <person name="Dimitrov K.M."/>
            <person name="Suarez D.L."/>
            <person name="Swayne D.E."/>
        </authorList>
    </citation>
    <scope>NUCLEOTIDE SEQUENCE [LARGE SCALE GENOMIC DNA]</scope>
    <source>
        <strain evidence="2 3">USBA 355</strain>
    </source>
</reference>
<sequence>MSTPEVTRAFGADAGDYDRARRQLIPCFDGFYGAALAALPFAAAESPAILDLGAGTGLFSAMLRQALPRARLTVTDGSAEMLARARERLAGDPLAEFRSLDFATDALGGPWDAVVSALAVHHLDDAGKRALYGRVLAALRPGGVFVNAEQVLGGSEAEERDWALDWLLRVKAAGVTNKDLTAAQARMAHDRCAPLGRQLGWLRDLGFEAVACPFQDKRFAVIAARRPGQRGRR</sequence>
<name>A0A1Y6CL95_9PROT</name>
<dbReference type="GO" id="GO:0008168">
    <property type="term" value="F:methyltransferase activity"/>
    <property type="evidence" value="ECO:0007669"/>
    <property type="project" value="UniProtKB-KW"/>
</dbReference>
<evidence type="ECO:0000259" key="1">
    <source>
        <dbReference type="Pfam" id="PF08242"/>
    </source>
</evidence>
<dbReference type="STRING" id="560819.SAMN05428998_12418"/>
<keyword evidence="3" id="KW-1185">Reference proteome</keyword>
<accession>A0A1Y6CL95</accession>